<evidence type="ECO:0000256" key="1">
    <source>
        <dbReference type="SAM" id="MobiDB-lite"/>
    </source>
</evidence>
<dbReference type="Proteomes" id="UP000005089">
    <property type="component" value="Unassembled WGS sequence"/>
</dbReference>
<sequence length="103" mass="11855">MGMPQKEMERYPEYIQAKREGKSEEQARFRAADPRAKRGALMSFFTGVIKGMMKYGVNYLTGSAADGIVTRYVQDFLGGRVVDEIMEKPSEKLRNIYKDYKND</sequence>
<evidence type="ECO:0000313" key="2">
    <source>
        <dbReference type="EMBL" id="EEO29475.1"/>
    </source>
</evidence>
<keyword evidence="3" id="KW-1185">Reference proteome</keyword>
<dbReference type="AlphaFoldDB" id="C3X8E9"/>
<organism evidence="2 3">
    <name type="scientific">Oxalobacter formigenes OXCC13</name>
    <dbReference type="NCBI Taxonomy" id="556269"/>
    <lineage>
        <taxon>Bacteria</taxon>
        <taxon>Pseudomonadati</taxon>
        <taxon>Pseudomonadota</taxon>
        <taxon>Betaproteobacteria</taxon>
        <taxon>Burkholderiales</taxon>
        <taxon>Oxalobacteraceae</taxon>
        <taxon>Oxalobacter</taxon>
    </lineage>
</organism>
<feature type="region of interest" description="Disordered" evidence="1">
    <location>
        <begin position="1"/>
        <end position="31"/>
    </location>
</feature>
<name>C3X8E9_OXAFO</name>
<dbReference type="HOGENOM" id="CLU_2260945_0_0_4"/>
<gene>
    <name evidence="2" type="ORF">OFBG_00503</name>
</gene>
<protein>
    <submittedName>
        <fullName evidence="2">Uncharacterized protein</fullName>
    </submittedName>
</protein>
<dbReference type="EMBL" id="GG658170">
    <property type="protein sequence ID" value="EEO29475.1"/>
    <property type="molecule type" value="Genomic_DNA"/>
</dbReference>
<dbReference type="GeneID" id="77135584"/>
<dbReference type="RefSeq" id="WP_005879984.1">
    <property type="nucleotide sequence ID" value="NZ_CP019430.1"/>
</dbReference>
<dbReference type="STRING" id="847.BRW83_1744"/>
<reference evidence="2 3" key="1">
    <citation type="submission" date="2009-02" db="EMBL/GenBank/DDBJ databases">
        <title>The Genome Sequence of Oxalobacter formigenes OXCC13.</title>
        <authorList>
            <consortium name="The Broad Institute Genome Sequencing Platform"/>
            <person name="Ward D."/>
            <person name="Young S.K."/>
            <person name="Kodira C.D."/>
            <person name="Zeng Q."/>
            <person name="Koehrsen M."/>
            <person name="Alvarado L."/>
            <person name="Berlin A."/>
            <person name="Borenstein D."/>
            <person name="Chen Z."/>
            <person name="Engels R."/>
            <person name="Freedman E."/>
            <person name="Gellesch M."/>
            <person name="Goldberg J."/>
            <person name="Griggs A."/>
            <person name="Gujja S."/>
            <person name="Heiman D."/>
            <person name="Hepburn T."/>
            <person name="Howarth C."/>
            <person name="Jen D."/>
            <person name="Larson L."/>
            <person name="Lewis B."/>
            <person name="Mehta T."/>
            <person name="Park D."/>
            <person name="Pearson M."/>
            <person name="Roberts A."/>
            <person name="Saif S."/>
            <person name="Shea T."/>
            <person name="Shenoy N."/>
            <person name="Sisk P."/>
            <person name="Stolte C."/>
            <person name="Sykes S."/>
            <person name="Walk T."/>
            <person name="White J."/>
            <person name="Yandava C."/>
            <person name="Allison M.J."/>
            <person name="Lander E."/>
            <person name="Nusbaum C."/>
            <person name="Galagan J."/>
            <person name="Birren B."/>
        </authorList>
    </citation>
    <scope>NUCLEOTIDE SEQUENCE [LARGE SCALE GENOMIC DNA]</scope>
    <source>
        <strain evidence="2 3">OXCC13</strain>
    </source>
</reference>
<proteinExistence type="predicted"/>
<evidence type="ECO:0000313" key="3">
    <source>
        <dbReference type="Proteomes" id="UP000005089"/>
    </source>
</evidence>
<accession>C3X8E9</accession>